<dbReference type="AlphaFoldDB" id="A0A7G2CLN7"/>
<reference evidence="2 3" key="1">
    <citation type="submission" date="2020-08" db="EMBL/GenBank/DDBJ databases">
        <authorList>
            <person name="Newling K."/>
            <person name="Davey J."/>
            <person name="Forrester S."/>
        </authorList>
    </citation>
    <scope>NUCLEOTIDE SEQUENCE [LARGE SCALE GENOMIC DNA]</scope>
    <source>
        <strain evidence="3">Crithidia deanei Carvalho (ATCC PRA-265)</strain>
    </source>
</reference>
<dbReference type="SUPFAM" id="SSF53300">
    <property type="entry name" value="vWA-like"/>
    <property type="match status" value="1"/>
</dbReference>
<dbReference type="EMBL" id="LR877161">
    <property type="protein sequence ID" value="CAD2220339.1"/>
    <property type="molecule type" value="Genomic_DNA"/>
</dbReference>
<dbReference type="Gene3D" id="3.40.50.410">
    <property type="entry name" value="von Willebrand factor, type A domain"/>
    <property type="match status" value="1"/>
</dbReference>
<dbReference type="Pfam" id="PF13768">
    <property type="entry name" value="VWA_3"/>
    <property type="match status" value="1"/>
</dbReference>
<evidence type="ECO:0000313" key="3">
    <source>
        <dbReference type="Proteomes" id="UP000515908"/>
    </source>
</evidence>
<accession>A0A7G2CLN7</accession>
<dbReference type="Proteomes" id="UP000515908">
    <property type="component" value="Chromosome 17"/>
</dbReference>
<dbReference type="VEuPathDB" id="TriTrypDB:ADEAN_000785400"/>
<keyword evidence="3" id="KW-1185">Reference proteome</keyword>
<feature type="domain" description="VWFA" evidence="1">
    <location>
        <begin position="278"/>
        <end position="440"/>
    </location>
</feature>
<evidence type="ECO:0000313" key="2">
    <source>
        <dbReference type="EMBL" id="CAD2220339.1"/>
    </source>
</evidence>
<dbReference type="PANTHER" id="PTHR45737:SF6">
    <property type="entry name" value="VON WILLEBRAND FACTOR A DOMAIN-CONTAINING PROTEIN 5A"/>
    <property type="match status" value="1"/>
</dbReference>
<protein>
    <submittedName>
        <fullName evidence="2">von Willebrand factor type A domain containing protein, putative</fullName>
    </submittedName>
</protein>
<sequence>MSAPPQSASTGLFSVSTGAECFTLVGRAISVSIAHNVAQVKVESEYLNESGKDHSAVSFHPVPPSWALRSVAVYYQKKEAVTNYTTKQMSSMMSGTLVSGDFTVPWTVVVGTNLFVVATYLVVFETQPHLKKNLSFTIPGDFFPSVTRPKETTVAYNQLYTVPVKRRTADGLVLTVNATANVPLRGGVSLFVGERDEKVEGAEVSYSGDSSFLLQYRTPFDRAPVGRPLRVVAAVLDTEEPLRLFVVSDKGQDLPASHRHAVTLCLTPAISRCEPNAELLFLIDSHDVQSSKAFAQAIFMALHGVPPSTRVNLLVLREEGDLCVFPEGGRPATAVDPAQLAAVVSGLVPQAAGKGVSRLLGGLTSAVTQTAPCGAIFAGYVRHVVLLTDETDIPNVSPLVALAAQGSVTSRVHAVGLEFLPSVQPALLEVMVEKGNGLYRRAGGLEEIPGALVQLLATAIVPTLTNIRVAFYEEGVRCGFLPDTLPVLPQGSQQYLSALAPSSIAGKVSAYATGKVGQQVVEFIGAYELSTQPEQSQCEILFGQSEESSMLHAAAALQRIRALTDHARGHFAGNEELATLSMALSVPSLHTQLVLRRDGADEQKVNLEYHEAGILYTTEVQRRHAARVVQSSLFRGHRTPPPAPLPLLAAKTETPVEFLRALVRDVVETVLAPPSPARLVPLQRRDGSFLVSALYSAAIGVAEGKVRVACPEALSPEEWATVVALAYMRGLPLPLTALAILAAERYVTEEKYAAHGNTAKQFLEMNECLPRQ</sequence>
<organism evidence="2 3">
    <name type="scientific">Angomonas deanei</name>
    <dbReference type="NCBI Taxonomy" id="59799"/>
    <lineage>
        <taxon>Eukaryota</taxon>
        <taxon>Discoba</taxon>
        <taxon>Euglenozoa</taxon>
        <taxon>Kinetoplastea</taxon>
        <taxon>Metakinetoplastina</taxon>
        <taxon>Trypanosomatida</taxon>
        <taxon>Trypanosomatidae</taxon>
        <taxon>Strigomonadinae</taxon>
        <taxon>Angomonas</taxon>
    </lineage>
</organism>
<gene>
    <name evidence="2" type="ORF">ADEAN_000785400</name>
</gene>
<dbReference type="InterPro" id="IPR002035">
    <property type="entry name" value="VWF_A"/>
</dbReference>
<dbReference type="InterPro" id="IPR036465">
    <property type="entry name" value="vWFA_dom_sf"/>
</dbReference>
<evidence type="ECO:0000259" key="1">
    <source>
        <dbReference type="Pfam" id="PF13768"/>
    </source>
</evidence>
<proteinExistence type="predicted"/>
<name>A0A7G2CLN7_9TRYP</name>
<dbReference type="PANTHER" id="PTHR45737">
    <property type="entry name" value="VON WILLEBRAND FACTOR A DOMAIN-CONTAINING PROTEIN 5A"/>
    <property type="match status" value="1"/>
</dbReference>